<proteinExistence type="inferred from homology"/>
<dbReference type="Pfam" id="PF00797">
    <property type="entry name" value="Acetyltransf_2"/>
    <property type="match status" value="1"/>
</dbReference>
<reference evidence="3 4" key="1">
    <citation type="submission" date="2018-01" db="EMBL/GenBank/DDBJ databases">
        <title>Complete genome sequence of Staphylococcus Scheliferi isolated from human.</title>
        <authorList>
            <person name="Abouelkhair M.A."/>
            <person name="Bemis D.A."/>
            <person name="Kania S.A."/>
        </authorList>
    </citation>
    <scope>NUCLEOTIDE SEQUENCE [LARGE SCALE GENOMIC DNA]</scope>
    <source>
        <strain evidence="3 4">ATCC 43808</strain>
    </source>
</reference>
<dbReference type="Proteomes" id="UP000572988">
    <property type="component" value="Unassembled WGS sequence"/>
</dbReference>
<dbReference type="InterPro" id="IPR053710">
    <property type="entry name" value="Arylamine_NAT_domain_sf"/>
</dbReference>
<organism evidence="3 4">
    <name type="scientific">Staphylococcus schleiferi</name>
    <dbReference type="NCBI Taxonomy" id="1295"/>
    <lineage>
        <taxon>Bacteria</taxon>
        <taxon>Bacillati</taxon>
        <taxon>Bacillota</taxon>
        <taxon>Bacilli</taxon>
        <taxon>Bacillales</taxon>
        <taxon>Staphylococcaceae</taxon>
        <taxon>Staphylococcus</taxon>
    </lineage>
</organism>
<accession>A0ABX0G0L7</accession>
<dbReference type="PANTHER" id="PTHR11786:SF0">
    <property type="entry name" value="ARYLAMINE N-ACETYLTRANSFERASE 4-RELATED"/>
    <property type="match status" value="1"/>
</dbReference>
<protein>
    <submittedName>
        <fullName evidence="3">Arylamine N-acetyltransferase</fullName>
    </submittedName>
</protein>
<sequence>MKMYDFTKLETFIGLNKPAHFEPTLENLNHYIRQYVLHVPFENINVQNRLPLAVNNASMIQKITERHQGGICYENNRLTYEYLSQHGYDMHFIAATVNQGEEKGWAAENVHMTTIATLNGSRYLVETGFGESPLMAVPLNGDIVEDTAKRQVYKIKYIDDTTFDLLKKVKDQWVIQYRAVDHYLKFRDFENAMVYNQTSLDSHFVTDPLLVKNWETGHVTMTGRNLTVTDQGKKEKHPVTRENYRQFLADYFNITHTPILFFEPEETE</sequence>
<evidence type="ECO:0000256" key="2">
    <source>
        <dbReference type="RuleBase" id="RU003452"/>
    </source>
</evidence>
<comment type="caution">
    <text evidence="3">The sequence shown here is derived from an EMBL/GenBank/DDBJ whole genome shotgun (WGS) entry which is preliminary data.</text>
</comment>
<dbReference type="Gene3D" id="3.30.2140.20">
    <property type="match status" value="1"/>
</dbReference>
<dbReference type="EMBL" id="POVK01000022">
    <property type="protein sequence ID" value="NHA34332.1"/>
    <property type="molecule type" value="Genomic_DNA"/>
</dbReference>
<comment type="similarity">
    <text evidence="1 2">Belongs to the arylamine N-acetyltransferase family.</text>
</comment>
<dbReference type="PRINTS" id="PR01543">
    <property type="entry name" value="ANATRNSFRASE"/>
</dbReference>
<keyword evidence="4" id="KW-1185">Reference proteome</keyword>
<gene>
    <name evidence="3" type="ORF">C1O36_07355</name>
</gene>
<dbReference type="InterPro" id="IPR038765">
    <property type="entry name" value="Papain-like_cys_pep_sf"/>
</dbReference>
<dbReference type="SUPFAM" id="SSF54001">
    <property type="entry name" value="Cysteine proteinases"/>
    <property type="match status" value="1"/>
</dbReference>
<dbReference type="InterPro" id="IPR001447">
    <property type="entry name" value="Arylamine_N-AcTrfase"/>
</dbReference>
<evidence type="ECO:0000313" key="4">
    <source>
        <dbReference type="Proteomes" id="UP000572988"/>
    </source>
</evidence>
<evidence type="ECO:0000256" key="1">
    <source>
        <dbReference type="ARBA" id="ARBA00006547"/>
    </source>
</evidence>
<evidence type="ECO:0000313" key="3">
    <source>
        <dbReference type="EMBL" id="NHA34332.1"/>
    </source>
</evidence>
<dbReference type="PANTHER" id="PTHR11786">
    <property type="entry name" value="N-HYDROXYARYLAMINE O-ACETYLTRANSFERASE"/>
    <property type="match status" value="1"/>
</dbReference>
<name>A0ABX0G0L7_STASC</name>